<sequence length="192" mass="21962">MSKKKVKNYSSRGFSLTELLITITIFVMVTSAVYGGYSLSQKAYSEGEISAEITQNGRVIIERINREIRQAKEIVGDFPEERAFAQEEIIFEDGHTTTTYHYIRYFKADGEIKREVTGYYFSGDPEETLVPWDAVPPVGQTLQTKTLEEARTIGEWVLNLEFWGSKVINIALTLQKKDKVFILESEIFGRNL</sequence>
<evidence type="ECO:0008006" key="4">
    <source>
        <dbReference type="Google" id="ProtNLM"/>
    </source>
</evidence>
<keyword evidence="1" id="KW-0472">Membrane</keyword>
<evidence type="ECO:0000256" key="1">
    <source>
        <dbReference type="SAM" id="Phobius"/>
    </source>
</evidence>
<dbReference type="AlphaFoldDB" id="A0A2M7D799"/>
<dbReference type="Proteomes" id="UP000230304">
    <property type="component" value="Unassembled WGS sequence"/>
</dbReference>
<dbReference type="InterPro" id="IPR012902">
    <property type="entry name" value="N_methyl_site"/>
</dbReference>
<dbReference type="NCBIfam" id="TIGR02532">
    <property type="entry name" value="IV_pilin_GFxxxE"/>
    <property type="match status" value="1"/>
</dbReference>
<dbReference type="Pfam" id="PF07963">
    <property type="entry name" value="N_methyl"/>
    <property type="match status" value="1"/>
</dbReference>
<keyword evidence="1" id="KW-0812">Transmembrane</keyword>
<reference evidence="3" key="1">
    <citation type="submission" date="2017-09" db="EMBL/GenBank/DDBJ databases">
        <title>Depth-based differentiation of microbial function through sediment-hosted aquifers and enrichment of novel symbionts in the deep terrestrial subsurface.</title>
        <authorList>
            <person name="Probst A.J."/>
            <person name="Ladd B."/>
            <person name="Jarett J.K."/>
            <person name="Geller-Mcgrath D.E."/>
            <person name="Sieber C.M.K."/>
            <person name="Emerson J.B."/>
            <person name="Anantharaman K."/>
            <person name="Thomas B.C."/>
            <person name="Malmstrom R."/>
            <person name="Stieglmeier M."/>
            <person name="Klingl A."/>
            <person name="Woyke T."/>
            <person name="Ryan C.M."/>
            <person name="Banfield J.F."/>
        </authorList>
    </citation>
    <scope>NUCLEOTIDE SEQUENCE [LARGE SCALE GENOMIC DNA]</scope>
</reference>
<protein>
    <recommendedName>
        <fullName evidence="4">Type II secretion system protein J</fullName>
    </recommendedName>
</protein>
<gene>
    <name evidence="2" type="ORF">COS26_02925</name>
</gene>
<feature type="transmembrane region" description="Helical" evidence="1">
    <location>
        <begin position="20"/>
        <end position="37"/>
    </location>
</feature>
<evidence type="ECO:0000313" key="3">
    <source>
        <dbReference type="Proteomes" id="UP000230304"/>
    </source>
</evidence>
<evidence type="ECO:0000313" key="2">
    <source>
        <dbReference type="EMBL" id="PIV41977.1"/>
    </source>
</evidence>
<proteinExistence type="predicted"/>
<name>A0A2M7D799_9BACT</name>
<dbReference type="EMBL" id="PEUA01000062">
    <property type="protein sequence ID" value="PIV41977.1"/>
    <property type="molecule type" value="Genomic_DNA"/>
</dbReference>
<organism evidence="2 3">
    <name type="scientific">Candidatus Nealsonbacteria bacterium CG02_land_8_20_14_3_00_40_11</name>
    <dbReference type="NCBI Taxonomy" id="1974700"/>
    <lineage>
        <taxon>Bacteria</taxon>
        <taxon>Candidatus Nealsoniibacteriota</taxon>
    </lineage>
</organism>
<comment type="caution">
    <text evidence="2">The sequence shown here is derived from an EMBL/GenBank/DDBJ whole genome shotgun (WGS) entry which is preliminary data.</text>
</comment>
<keyword evidence="1" id="KW-1133">Transmembrane helix</keyword>
<accession>A0A2M7D799</accession>